<organism evidence="2 3">
    <name type="scientific">Hydnum rufescens UP504</name>
    <dbReference type="NCBI Taxonomy" id="1448309"/>
    <lineage>
        <taxon>Eukaryota</taxon>
        <taxon>Fungi</taxon>
        <taxon>Dikarya</taxon>
        <taxon>Basidiomycota</taxon>
        <taxon>Agaricomycotina</taxon>
        <taxon>Agaricomycetes</taxon>
        <taxon>Cantharellales</taxon>
        <taxon>Hydnaceae</taxon>
        <taxon>Hydnum</taxon>
    </lineage>
</organism>
<sequence>MNGMPSSWSDIRQELRNSLYQYDATSQSAISTLYRPKSHISFQKWLNIKSRNVWHKYSASSIECADANLLNFNSPSDLSESQLSLKTYLCALEWSVREMVRTTSKRPTSSKKLSQTTKHSSTLASPTPAASLSGSSQKVFPKFQKKVNTSTPASTTSSTVEPEKSLPMDTLDNSRPLQWRLGKPLTPMKPIVISILKSYGEVCKQYFCHFKQKRCEWNDLDSDLSVEDDEELCLNDTEITAKVRIAAQIEKAQNEDPLWAQVTADLGLALAGNADAHKHILPMVLATQSKRKVYRTTLETYVLQRWSQPCSNPRLWVITAMLRVTPPVVRHLLIALPVGLILIPPHVACLLPASVLLIASVPLLAVPLPAVPLLAVPLLTLPLLTVPLLANPLANPLLANPLLANPLLANPLLTNPLLANPLLADPLTDPLLAIPLLIPPPISNIGQRWKSTIKSRRHLMCSKLYPLLRTICQWIPPFKQCCQLLRHFRLVTSKGTSPSDLATLLEHAPPHREIGDLQELHPFPPPPGADASLRHYIRYRFLDFYRYPPVVMDRVDFSTKWLLEALDEVDHAVRQRLAMIVNSHMDRFNHNIVPFWVPLYVTGGPYDILVRELAQKAKDSAALGDASVRYSRPSRKCHMEAIGSTESQEWFIQWDSSCSAPTLFLKPNEVICSRGR</sequence>
<gene>
    <name evidence="2" type="ORF">BS47DRAFT_1364613</name>
</gene>
<evidence type="ECO:0000313" key="3">
    <source>
        <dbReference type="Proteomes" id="UP000886523"/>
    </source>
</evidence>
<keyword evidence="3" id="KW-1185">Reference proteome</keyword>
<evidence type="ECO:0000313" key="2">
    <source>
        <dbReference type="EMBL" id="KAF9510312.1"/>
    </source>
</evidence>
<name>A0A9P6AQZ4_9AGAM</name>
<accession>A0A9P6AQZ4</accession>
<proteinExistence type="predicted"/>
<evidence type="ECO:0000256" key="1">
    <source>
        <dbReference type="SAM" id="MobiDB-lite"/>
    </source>
</evidence>
<feature type="compositionally biased region" description="Low complexity" evidence="1">
    <location>
        <begin position="120"/>
        <end position="136"/>
    </location>
</feature>
<dbReference type="Proteomes" id="UP000886523">
    <property type="component" value="Unassembled WGS sequence"/>
</dbReference>
<comment type="caution">
    <text evidence="2">The sequence shown here is derived from an EMBL/GenBank/DDBJ whole genome shotgun (WGS) entry which is preliminary data.</text>
</comment>
<feature type="compositionally biased region" description="Polar residues" evidence="1">
    <location>
        <begin position="101"/>
        <end position="119"/>
    </location>
</feature>
<protein>
    <submittedName>
        <fullName evidence="2">Uncharacterized protein</fullName>
    </submittedName>
</protein>
<feature type="compositionally biased region" description="Low complexity" evidence="1">
    <location>
        <begin position="149"/>
        <end position="159"/>
    </location>
</feature>
<dbReference type="AlphaFoldDB" id="A0A9P6AQZ4"/>
<dbReference type="EMBL" id="MU129018">
    <property type="protein sequence ID" value="KAF9510312.1"/>
    <property type="molecule type" value="Genomic_DNA"/>
</dbReference>
<feature type="region of interest" description="Disordered" evidence="1">
    <location>
        <begin position="101"/>
        <end position="173"/>
    </location>
</feature>
<reference evidence="2" key="1">
    <citation type="journal article" date="2020" name="Nat. Commun.">
        <title>Large-scale genome sequencing of mycorrhizal fungi provides insights into the early evolution of symbiotic traits.</title>
        <authorList>
            <person name="Miyauchi S."/>
            <person name="Kiss E."/>
            <person name="Kuo A."/>
            <person name="Drula E."/>
            <person name="Kohler A."/>
            <person name="Sanchez-Garcia M."/>
            <person name="Morin E."/>
            <person name="Andreopoulos B."/>
            <person name="Barry K.W."/>
            <person name="Bonito G."/>
            <person name="Buee M."/>
            <person name="Carver A."/>
            <person name="Chen C."/>
            <person name="Cichocki N."/>
            <person name="Clum A."/>
            <person name="Culley D."/>
            <person name="Crous P.W."/>
            <person name="Fauchery L."/>
            <person name="Girlanda M."/>
            <person name="Hayes R.D."/>
            <person name="Keri Z."/>
            <person name="LaButti K."/>
            <person name="Lipzen A."/>
            <person name="Lombard V."/>
            <person name="Magnuson J."/>
            <person name="Maillard F."/>
            <person name="Murat C."/>
            <person name="Nolan M."/>
            <person name="Ohm R.A."/>
            <person name="Pangilinan J."/>
            <person name="Pereira M.F."/>
            <person name="Perotto S."/>
            <person name="Peter M."/>
            <person name="Pfister S."/>
            <person name="Riley R."/>
            <person name="Sitrit Y."/>
            <person name="Stielow J.B."/>
            <person name="Szollosi G."/>
            <person name="Zifcakova L."/>
            <person name="Stursova M."/>
            <person name="Spatafora J.W."/>
            <person name="Tedersoo L."/>
            <person name="Vaario L.M."/>
            <person name="Yamada A."/>
            <person name="Yan M."/>
            <person name="Wang P."/>
            <person name="Xu J."/>
            <person name="Bruns T."/>
            <person name="Baldrian P."/>
            <person name="Vilgalys R."/>
            <person name="Dunand C."/>
            <person name="Henrissat B."/>
            <person name="Grigoriev I.V."/>
            <person name="Hibbett D."/>
            <person name="Nagy L.G."/>
            <person name="Martin F.M."/>
        </authorList>
    </citation>
    <scope>NUCLEOTIDE SEQUENCE</scope>
    <source>
        <strain evidence="2">UP504</strain>
    </source>
</reference>